<dbReference type="Proteomes" id="UP000182135">
    <property type="component" value="Unassembled WGS sequence"/>
</dbReference>
<dbReference type="EMBL" id="FOOE01000004">
    <property type="protein sequence ID" value="SFF61681.1"/>
    <property type="molecule type" value="Genomic_DNA"/>
</dbReference>
<protein>
    <submittedName>
        <fullName evidence="2">Hemerythrin-like domain-containing protein</fullName>
    </submittedName>
</protein>
<gene>
    <name evidence="2" type="ORF">SAMN04487885_104114</name>
</gene>
<evidence type="ECO:0000259" key="1">
    <source>
        <dbReference type="Pfam" id="PF01814"/>
    </source>
</evidence>
<dbReference type="GO" id="GO:0005886">
    <property type="term" value="C:plasma membrane"/>
    <property type="evidence" value="ECO:0007669"/>
    <property type="project" value="TreeGrafter"/>
</dbReference>
<dbReference type="AlphaFoldDB" id="A0A1I2K974"/>
<evidence type="ECO:0000313" key="3">
    <source>
        <dbReference type="Proteomes" id="UP000182135"/>
    </source>
</evidence>
<dbReference type="PANTHER" id="PTHR39966:SF1">
    <property type="entry name" value="HEMERYTHRIN-LIKE DOMAIN-CONTAINING PROTEIN"/>
    <property type="match status" value="1"/>
</dbReference>
<sequence>MDGIVLMIDEHKKIKRMLDVIRKVCMDIMNGAEIEFKDFENIIDFVRNYADKHHHGKEEKFLFTKMVDEIGGAAEKLVKFGMLVEHDFGRMYIRDLEEALEKYKSGNEEAKLDIVANAVSYANLLFRHIDREDNVAYSFAKRELCKDTLSKIDIECEEFEIEAHKEGLQDRYIKVLEMLEKKYNEV</sequence>
<evidence type="ECO:0000313" key="2">
    <source>
        <dbReference type="EMBL" id="SFF61681.1"/>
    </source>
</evidence>
<dbReference type="Gene3D" id="1.20.120.520">
    <property type="entry name" value="nmb1532 protein domain like"/>
    <property type="match status" value="1"/>
</dbReference>
<reference evidence="2 3" key="1">
    <citation type="submission" date="2016-10" db="EMBL/GenBank/DDBJ databases">
        <authorList>
            <person name="de Groot N.N."/>
        </authorList>
    </citation>
    <scope>NUCLEOTIDE SEQUENCE [LARGE SCALE GENOMIC DNA]</scope>
    <source>
        <strain evidence="2 3">NLAE-zl-G419</strain>
    </source>
</reference>
<dbReference type="OrthoDB" id="9785474at2"/>
<dbReference type="GeneID" id="90543804"/>
<dbReference type="eggNOG" id="COG3945">
    <property type="taxonomic scope" value="Bacteria"/>
</dbReference>
<accession>A0A1I2K974</accession>
<name>A0A1I2K974_9CLOT</name>
<dbReference type="Pfam" id="PF01814">
    <property type="entry name" value="Hemerythrin"/>
    <property type="match status" value="1"/>
</dbReference>
<keyword evidence="3" id="KW-1185">Reference proteome</keyword>
<dbReference type="PANTHER" id="PTHR39966">
    <property type="entry name" value="BLL2471 PROTEIN-RELATED"/>
    <property type="match status" value="1"/>
</dbReference>
<dbReference type="STRING" id="1529.SAMN04487885_104114"/>
<dbReference type="RefSeq" id="WP_027637456.1">
    <property type="nucleotide sequence ID" value="NZ_BAAACD010000045.1"/>
</dbReference>
<dbReference type="InterPro" id="IPR012312">
    <property type="entry name" value="Hemerythrin-like"/>
</dbReference>
<feature type="domain" description="Hemerythrin-like" evidence="1">
    <location>
        <begin position="3"/>
        <end position="138"/>
    </location>
</feature>
<organism evidence="2 3">
    <name type="scientific">Clostridium cadaveris</name>
    <dbReference type="NCBI Taxonomy" id="1529"/>
    <lineage>
        <taxon>Bacteria</taxon>
        <taxon>Bacillati</taxon>
        <taxon>Bacillota</taxon>
        <taxon>Clostridia</taxon>
        <taxon>Eubacteriales</taxon>
        <taxon>Clostridiaceae</taxon>
        <taxon>Clostridium</taxon>
    </lineage>
</organism>
<proteinExistence type="predicted"/>